<gene>
    <name evidence="2" type="ORF">FSB73_11460</name>
</gene>
<name>A0A5B8VPL7_9BACT</name>
<keyword evidence="1" id="KW-0732">Signal</keyword>
<organism evidence="2 3">
    <name type="scientific">Arachidicoccus ginsenosidivorans</name>
    <dbReference type="NCBI Taxonomy" id="496057"/>
    <lineage>
        <taxon>Bacteria</taxon>
        <taxon>Pseudomonadati</taxon>
        <taxon>Bacteroidota</taxon>
        <taxon>Chitinophagia</taxon>
        <taxon>Chitinophagales</taxon>
        <taxon>Chitinophagaceae</taxon>
        <taxon>Arachidicoccus</taxon>
    </lineage>
</organism>
<protein>
    <submittedName>
        <fullName evidence="2">Uncharacterized protein</fullName>
    </submittedName>
</protein>
<feature type="signal peptide" evidence="1">
    <location>
        <begin position="1"/>
        <end position="22"/>
    </location>
</feature>
<evidence type="ECO:0000256" key="1">
    <source>
        <dbReference type="SAM" id="SignalP"/>
    </source>
</evidence>
<reference evidence="2 3" key="1">
    <citation type="journal article" date="2017" name="Int. J. Syst. Evol. Microbiol.">
        <title>Arachidicoccus ginsenosidivorans sp. nov., with ginsenoside-converting activity isolated from ginseng cultivating soil.</title>
        <authorList>
            <person name="Siddiqi M.Z."/>
            <person name="Aslam Z."/>
            <person name="Im W.T."/>
        </authorList>
    </citation>
    <scope>NUCLEOTIDE SEQUENCE [LARGE SCALE GENOMIC DNA]</scope>
    <source>
        <strain evidence="2 3">Gsoil 809</strain>
    </source>
</reference>
<sequence>MNFKLIWFWWLLANMSIGLCCASCTAPVHYPIYANLAILAFVAPAIKKPDSTAPYNKIANWKMEFTELDHSYNNPISKSHVKQINIALHDQKKWGSGLISGIYPAPLLIFDEYMTWSIFSLYCYDHLSPEEFAQEEQYINHFMEEHRKFHKFEAFNRTLLELYKKKSSGQRVQDLYPAIISWCKQQ</sequence>
<feature type="chain" id="PRO_5022764579" evidence="1">
    <location>
        <begin position="23"/>
        <end position="186"/>
    </location>
</feature>
<accession>A0A5B8VPL7</accession>
<evidence type="ECO:0000313" key="2">
    <source>
        <dbReference type="EMBL" id="QEC72198.1"/>
    </source>
</evidence>
<evidence type="ECO:0000313" key="3">
    <source>
        <dbReference type="Proteomes" id="UP000321291"/>
    </source>
</evidence>
<dbReference type="OrthoDB" id="6395228at2"/>
<dbReference type="Proteomes" id="UP000321291">
    <property type="component" value="Chromosome"/>
</dbReference>
<proteinExistence type="predicted"/>
<dbReference type="KEGG" id="agi:FSB73_11460"/>
<dbReference type="EMBL" id="CP042434">
    <property type="protein sequence ID" value="QEC72198.1"/>
    <property type="molecule type" value="Genomic_DNA"/>
</dbReference>
<keyword evidence="3" id="KW-1185">Reference proteome</keyword>
<dbReference type="RefSeq" id="WP_146782097.1">
    <property type="nucleotide sequence ID" value="NZ_CP042434.1"/>
</dbReference>
<dbReference type="AlphaFoldDB" id="A0A5B8VPL7"/>